<evidence type="ECO:0000313" key="1">
    <source>
        <dbReference type="EMBL" id="XDU66464.1"/>
    </source>
</evidence>
<protein>
    <recommendedName>
        <fullName evidence="2">Nucleic acid binding OB-fold tRNA/helicase-type</fullName>
    </recommendedName>
</protein>
<evidence type="ECO:0008006" key="2">
    <source>
        <dbReference type="Google" id="ProtNLM"/>
    </source>
</evidence>
<gene>
    <name evidence="1" type="ORF">AB8B22_08605</name>
</gene>
<organism evidence="1">
    <name type="scientific">Leptotrichia rugosa</name>
    <dbReference type="NCBI Taxonomy" id="3239302"/>
    <lineage>
        <taxon>Bacteria</taxon>
        <taxon>Fusobacteriati</taxon>
        <taxon>Fusobacteriota</taxon>
        <taxon>Fusobacteriia</taxon>
        <taxon>Fusobacteriales</taxon>
        <taxon>Leptotrichiaceae</taxon>
        <taxon>Leptotrichia</taxon>
    </lineage>
</organism>
<accession>A0AB39VH15</accession>
<dbReference type="RefSeq" id="WP_369710807.1">
    <property type="nucleotide sequence ID" value="NZ_CP165644.1"/>
</dbReference>
<dbReference type="AlphaFoldDB" id="A0AB39VH15"/>
<dbReference type="InterPro" id="IPR024422">
    <property type="entry name" value="Protein_unknown_function_OB"/>
</dbReference>
<dbReference type="EMBL" id="CP165644">
    <property type="protein sequence ID" value="XDU66464.1"/>
    <property type="molecule type" value="Genomic_DNA"/>
</dbReference>
<dbReference type="Pfam" id="PF12869">
    <property type="entry name" value="tRNA_anti-like"/>
    <property type="match status" value="1"/>
</dbReference>
<dbReference type="KEGG" id="lrug:AB8B22_08605"/>
<reference evidence="1" key="1">
    <citation type="submission" date="2024-07" db="EMBL/GenBank/DDBJ databases">
        <authorList>
            <person name="Li X.-J."/>
            <person name="Wang X."/>
        </authorList>
    </citation>
    <scope>NUCLEOTIDE SEQUENCE</scope>
    <source>
        <strain evidence="1">HSP-334</strain>
    </source>
</reference>
<sequence length="144" mass="15197">MFVILAVGSVGGNDSKSDSNSGTNNISTEKKAVTYEKITAKQLVSDLEGNALKAAQAHKGKDYEITGVLGNIDAQGDYVTIEPSGNDLTLTGVQAFVKNDDQKKVIAELSKGDKITVKGKVKDVGEVMGYSVDIDEISKATSKK</sequence>
<proteinExistence type="predicted"/>
<name>A0AB39VH15_9FUSO</name>